<gene>
    <name evidence="3" type="ORF">ACHHYP_00972</name>
</gene>
<protein>
    <submittedName>
        <fullName evidence="3">Myb-like DNA-binding protein</fullName>
    </submittedName>
</protein>
<dbReference type="Gene3D" id="1.10.10.60">
    <property type="entry name" value="Homeodomain-like"/>
    <property type="match status" value="5"/>
</dbReference>
<evidence type="ECO:0000259" key="2">
    <source>
        <dbReference type="PROSITE" id="PS51294"/>
    </source>
</evidence>
<dbReference type="AlphaFoldDB" id="A0A1V9Z9M4"/>
<dbReference type="PROSITE" id="PS51294">
    <property type="entry name" value="HTH_MYB"/>
    <property type="match status" value="4"/>
</dbReference>
<organism evidence="3 4">
    <name type="scientific">Achlya hypogyna</name>
    <name type="common">Oomycete</name>
    <name type="synonym">Protoachlya hypogyna</name>
    <dbReference type="NCBI Taxonomy" id="1202772"/>
    <lineage>
        <taxon>Eukaryota</taxon>
        <taxon>Sar</taxon>
        <taxon>Stramenopiles</taxon>
        <taxon>Oomycota</taxon>
        <taxon>Saprolegniomycetes</taxon>
        <taxon>Saprolegniales</taxon>
        <taxon>Achlyaceae</taxon>
        <taxon>Achlya</taxon>
    </lineage>
</organism>
<proteinExistence type="predicted"/>
<dbReference type="GO" id="GO:0000978">
    <property type="term" value="F:RNA polymerase II cis-regulatory region sequence-specific DNA binding"/>
    <property type="evidence" value="ECO:0007669"/>
    <property type="project" value="TreeGrafter"/>
</dbReference>
<dbReference type="SMART" id="SM00717">
    <property type="entry name" value="SANT"/>
    <property type="match status" value="5"/>
</dbReference>
<dbReference type="InterPro" id="IPR009057">
    <property type="entry name" value="Homeodomain-like_sf"/>
</dbReference>
<dbReference type="InterPro" id="IPR001005">
    <property type="entry name" value="SANT/Myb"/>
</dbReference>
<dbReference type="PANTHER" id="PTHR45614:SF25">
    <property type="entry name" value="MYB PROTEIN"/>
    <property type="match status" value="1"/>
</dbReference>
<dbReference type="Proteomes" id="UP000243579">
    <property type="component" value="Unassembled WGS sequence"/>
</dbReference>
<feature type="domain" description="Myb-like" evidence="1">
    <location>
        <begin position="7"/>
        <end position="54"/>
    </location>
</feature>
<dbReference type="CDD" id="cd00167">
    <property type="entry name" value="SANT"/>
    <property type="match status" value="5"/>
</dbReference>
<dbReference type="PANTHER" id="PTHR45614">
    <property type="entry name" value="MYB PROTEIN-RELATED"/>
    <property type="match status" value="1"/>
</dbReference>
<dbReference type="EMBL" id="JNBR01000354">
    <property type="protein sequence ID" value="OQR94708.1"/>
    <property type="molecule type" value="Genomic_DNA"/>
</dbReference>
<dbReference type="SUPFAM" id="SSF46689">
    <property type="entry name" value="Homeodomain-like"/>
    <property type="match status" value="3"/>
</dbReference>
<reference evidence="3 4" key="1">
    <citation type="journal article" date="2014" name="Genome Biol. Evol.">
        <title>The secreted proteins of Achlya hypogyna and Thraustotheca clavata identify the ancestral oomycete secretome and reveal gene acquisitions by horizontal gene transfer.</title>
        <authorList>
            <person name="Misner I."/>
            <person name="Blouin N."/>
            <person name="Leonard G."/>
            <person name="Richards T.A."/>
            <person name="Lane C.E."/>
        </authorList>
    </citation>
    <scope>NUCLEOTIDE SEQUENCE [LARGE SCALE GENOMIC DNA]</scope>
    <source>
        <strain evidence="3 4">ATCC 48635</strain>
    </source>
</reference>
<dbReference type="InterPro" id="IPR017930">
    <property type="entry name" value="Myb_dom"/>
</dbReference>
<evidence type="ECO:0000259" key="1">
    <source>
        <dbReference type="PROSITE" id="PS50090"/>
    </source>
</evidence>
<feature type="domain" description="Myb-like" evidence="1">
    <location>
        <begin position="115"/>
        <end position="165"/>
    </location>
</feature>
<dbReference type="GO" id="GO:0000981">
    <property type="term" value="F:DNA-binding transcription factor activity, RNA polymerase II-specific"/>
    <property type="evidence" value="ECO:0007669"/>
    <property type="project" value="TreeGrafter"/>
</dbReference>
<dbReference type="Pfam" id="PF00249">
    <property type="entry name" value="Myb_DNA-binding"/>
    <property type="match status" value="1"/>
</dbReference>
<feature type="domain" description="Myb-like" evidence="1">
    <location>
        <begin position="173"/>
        <end position="218"/>
    </location>
</feature>
<feature type="domain" description="HTH myb-type" evidence="2">
    <location>
        <begin position="115"/>
        <end position="169"/>
    </location>
</feature>
<dbReference type="InterPro" id="IPR050560">
    <property type="entry name" value="MYB_TF"/>
</dbReference>
<dbReference type="GO" id="GO:0005634">
    <property type="term" value="C:nucleus"/>
    <property type="evidence" value="ECO:0007669"/>
    <property type="project" value="TreeGrafter"/>
</dbReference>
<sequence>MGGATDWTVASDEALVALVAEMGPQWREISDRLARDGYEPRTRKQCRERYVQHLDPALAKDAWTTEEDVALRRAYEQLAVAPAKIPWTEIAAALPRRRSVENIRYRWHQLLRGTKRKRVAEPWTPDENAILSRLVARSPPSWLWVASNLPGRTDLQCRQHWTQVLQPALKKGKTSWTPDDDALLRAKVLELGQAWTEIARHFPGRIGKQCRERYRNHADPTLTKGPWTQAEEVALQAAHDAHPNQWARIAELLPGRSENAVKNHWYALHRR</sequence>
<accession>A0A1V9Z9M4</accession>
<evidence type="ECO:0000313" key="3">
    <source>
        <dbReference type="EMBL" id="OQR94708.1"/>
    </source>
</evidence>
<name>A0A1V9Z9M4_ACHHY</name>
<feature type="domain" description="HTH myb-type" evidence="2">
    <location>
        <begin position="173"/>
        <end position="217"/>
    </location>
</feature>
<dbReference type="STRING" id="1202772.A0A1V9Z9M4"/>
<dbReference type="OrthoDB" id="2143914at2759"/>
<keyword evidence="3" id="KW-0238">DNA-binding</keyword>
<feature type="domain" description="HTH myb-type" evidence="2">
    <location>
        <begin position="1"/>
        <end position="58"/>
    </location>
</feature>
<dbReference type="PROSITE" id="PS50090">
    <property type="entry name" value="MYB_LIKE"/>
    <property type="match status" value="5"/>
</dbReference>
<feature type="domain" description="Myb-like" evidence="1">
    <location>
        <begin position="219"/>
        <end position="269"/>
    </location>
</feature>
<keyword evidence="4" id="KW-1185">Reference proteome</keyword>
<feature type="domain" description="Myb-like" evidence="1">
    <location>
        <begin position="55"/>
        <end position="111"/>
    </location>
</feature>
<dbReference type="Pfam" id="PF13921">
    <property type="entry name" value="Myb_DNA-bind_6"/>
    <property type="match status" value="2"/>
</dbReference>
<evidence type="ECO:0000313" key="4">
    <source>
        <dbReference type="Proteomes" id="UP000243579"/>
    </source>
</evidence>
<feature type="domain" description="HTH myb-type" evidence="2">
    <location>
        <begin position="219"/>
        <end position="271"/>
    </location>
</feature>
<comment type="caution">
    <text evidence="3">The sequence shown here is derived from an EMBL/GenBank/DDBJ whole genome shotgun (WGS) entry which is preliminary data.</text>
</comment>